<dbReference type="PANTHER" id="PTHR24148:SF64">
    <property type="entry name" value="HETEROKARYON INCOMPATIBILITY DOMAIN-CONTAINING PROTEIN"/>
    <property type="match status" value="1"/>
</dbReference>
<proteinExistence type="predicted"/>
<dbReference type="Proteomes" id="UP000241818">
    <property type="component" value="Unassembled WGS sequence"/>
</dbReference>
<keyword evidence="3" id="KW-1185">Reference proteome</keyword>
<dbReference type="InterPro" id="IPR010730">
    <property type="entry name" value="HET"/>
</dbReference>
<protein>
    <recommendedName>
        <fullName evidence="1">Heterokaryon incompatibility domain-containing protein</fullName>
    </recommendedName>
</protein>
<gene>
    <name evidence="2" type="ORF">M430DRAFT_216726</name>
</gene>
<feature type="domain" description="Heterokaryon incompatibility" evidence="1">
    <location>
        <begin position="5"/>
        <end position="160"/>
    </location>
</feature>
<evidence type="ECO:0000313" key="2">
    <source>
        <dbReference type="EMBL" id="PSS23390.1"/>
    </source>
</evidence>
<dbReference type="Pfam" id="PF06985">
    <property type="entry name" value="HET"/>
    <property type="match status" value="1"/>
</dbReference>
<dbReference type="InterPro" id="IPR052895">
    <property type="entry name" value="HetReg/Transcr_Mod"/>
</dbReference>
<reference evidence="2 3" key="1">
    <citation type="journal article" date="2018" name="New Phytol.">
        <title>Comparative genomics and transcriptomics depict ericoid mycorrhizal fungi as versatile saprotrophs and plant mutualists.</title>
        <authorList>
            <person name="Martino E."/>
            <person name="Morin E."/>
            <person name="Grelet G.A."/>
            <person name="Kuo A."/>
            <person name="Kohler A."/>
            <person name="Daghino S."/>
            <person name="Barry K.W."/>
            <person name="Cichocki N."/>
            <person name="Clum A."/>
            <person name="Dockter R.B."/>
            <person name="Hainaut M."/>
            <person name="Kuo R.C."/>
            <person name="LaButti K."/>
            <person name="Lindahl B.D."/>
            <person name="Lindquist E.A."/>
            <person name="Lipzen A."/>
            <person name="Khouja H.R."/>
            <person name="Magnuson J."/>
            <person name="Murat C."/>
            <person name="Ohm R.A."/>
            <person name="Singer S.W."/>
            <person name="Spatafora J.W."/>
            <person name="Wang M."/>
            <person name="Veneault-Fourrey C."/>
            <person name="Henrissat B."/>
            <person name="Grigoriev I.V."/>
            <person name="Martin F.M."/>
            <person name="Perotto S."/>
        </authorList>
    </citation>
    <scope>NUCLEOTIDE SEQUENCE [LARGE SCALE GENOMIC DNA]</scope>
    <source>
        <strain evidence="2 3">ATCC 22711</strain>
    </source>
</reference>
<dbReference type="GeneID" id="36572633"/>
<evidence type="ECO:0000259" key="1">
    <source>
        <dbReference type="Pfam" id="PF06985"/>
    </source>
</evidence>
<organism evidence="2 3">
    <name type="scientific">Amorphotheca resinae ATCC 22711</name>
    <dbReference type="NCBI Taxonomy" id="857342"/>
    <lineage>
        <taxon>Eukaryota</taxon>
        <taxon>Fungi</taxon>
        <taxon>Dikarya</taxon>
        <taxon>Ascomycota</taxon>
        <taxon>Pezizomycotina</taxon>
        <taxon>Leotiomycetes</taxon>
        <taxon>Helotiales</taxon>
        <taxon>Amorphothecaceae</taxon>
        <taxon>Amorphotheca</taxon>
    </lineage>
</organism>
<dbReference type="RefSeq" id="XP_024723436.1">
    <property type="nucleotide sequence ID" value="XM_024864552.1"/>
</dbReference>
<accession>A0A2T3B937</accession>
<dbReference type="InParanoid" id="A0A2T3B937"/>
<dbReference type="EMBL" id="KZ679008">
    <property type="protein sequence ID" value="PSS23390.1"/>
    <property type="molecule type" value="Genomic_DNA"/>
</dbReference>
<dbReference type="STRING" id="857342.A0A2T3B937"/>
<dbReference type="PANTHER" id="PTHR24148">
    <property type="entry name" value="ANKYRIN REPEAT DOMAIN-CONTAINING PROTEIN 39 HOMOLOG-RELATED"/>
    <property type="match status" value="1"/>
</dbReference>
<evidence type="ECO:0000313" key="3">
    <source>
        <dbReference type="Proteomes" id="UP000241818"/>
    </source>
</evidence>
<dbReference type="Pfam" id="PF26639">
    <property type="entry name" value="Het-6_barrel"/>
    <property type="match status" value="1"/>
</dbReference>
<name>A0A2T3B937_AMORE</name>
<dbReference type="AlphaFoldDB" id="A0A2T3B937"/>
<dbReference type="OrthoDB" id="3553147at2759"/>
<sequence length="626" mass="71234">MIPEYEALSYVWGPPEHPKHIYIDGSTIAVTRALAEALPYLRYKEQPRTLWIDAICVNQEDLEERGRQVEKMAALYTCAKRVIVWLGPESTDSDLGLQTMESLSMKISFDIEKDLAYPPIQTGVPWTVQDPIIPYDEQAIKAVISLLKRPWFERLWIVQEIRLANNKAIIQAGHKSILWANFISSSYYLRSKFQGDKGDGILSSEFLKHYLHVQPLGLGKPQVFEDLQRLTWDIRNTKCTDPRDRVYGILSMVHKSSAVELRPDYTKSVGEVYQEVVLHILERSKNLRILARCEMAEDEEKLSRIPSWAPNFAVPSRYQLALRDMSAAGDSLAHARYLGDGVLGVTGVRVTTVASIYSLTSASDSETSAIKLIQHLVAASFEAATKNPASERDEKSILRACCRTFNRNLFLDYWLPPKGRYPTFPEGQKALDNILNWREGESFQGLDQSTQRYIRYFQPLTAGRAFFITDDGNVGLAPVSVRIGDIIVVLIGVDSPMVFRDAGNGVLRVVGEAYLDGFTTGEALLGNLEDGWVRMSRFDEETMAYWVAFLNIVTGEIQIEDPRLGTLPDGWKIQGHKEERLWNWFVREDDQEIEKQSEFERWGSDPRLAPEFLRKRGAPLEEFMLI</sequence>